<evidence type="ECO:0000313" key="3">
    <source>
        <dbReference type="Proteomes" id="UP000315400"/>
    </source>
</evidence>
<evidence type="ECO:0000313" key="2">
    <source>
        <dbReference type="EMBL" id="TQE99003.1"/>
    </source>
</evidence>
<dbReference type="EMBL" id="VIFK01000103">
    <property type="protein sequence ID" value="TQE99003.1"/>
    <property type="molecule type" value="Genomic_DNA"/>
</dbReference>
<dbReference type="InterPro" id="IPR010093">
    <property type="entry name" value="SinI_DNA-bd"/>
</dbReference>
<gene>
    <name evidence="2" type="ORF">FKY71_10885</name>
</gene>
<sequence>MPEATATPTPAPCNYVSTSEAAEILGVSLATVYRMLDAGELDHIRVRSLYRIPKNALQPTTKDK</sequence>
<accession>A0A540VS55</accession>
<evidence type="ECO:0000259" key="1">
    <source>
        <dbReference type="Pfam" id="PF12728"/>
    </source>
</evidence>
<dbReference type="SUPFAM" id="SSF46955">
    <property type="entry name" value="Putative DNA-binding domain"/>
    <property type="match status" value="1"/>
</dbReference>
<name>A0A540VS55_9GAMM</name>
<dbReference type="InterPro" id="IPR009061">
    <property type="entry name" value="DNA-bd_dom_put_sf"/>
</dbReference>
<dbReference type="GO" id="GO:0003677">
    <property type="term" value="F:DNA binding"/>
    <property type="evidence" value="ECO:0007669"/>
    <property type="project" value="InterPro"/>
</dbReference>
<dbReference type="InterPro" id="IPR041657">
    <property type="entry name" value="HTH_17"/>
</dbReference>
<dbReference type="Pfam" id="PF12728">
    <property type="entry name" value="HTH_17"/>
    <property type="match status" value="1"/>
</dbReference>
<protein>
    <submittedName>
        <fullName evidence="2">Helix-turn-helix domain-containing protein</fullName>
    </submittedName>
</protein>
<dbReference type="AlphaFoldDB" id="A0A540VS55"/>
<feature type="domain" description="Helix-turn-helix" evidence="1">
    <location>
        <begin position="15"/>
        <end position="57"/>
    </location>
</feature>
<organism evidence="2 3">
    <name type="scientific">Spiribacter salinus</name>
    <dbReference type="NCBI Taxonomy" id="1335746"/>
    <lineage>
        <taxon>Bacteria</taxon>
        <taxon>Pseudomonadati</taxon>
        <taxon>Pseudomonadota</taxon>
        <taxon>Gammaproteobacteria</taxon>
        <taxon>Chromatiales</taxon>
        <taxon>Ectothiorhodospiraceae</taxon>
        <taxon>Spiribacter</taxon>
    </lineage>
</organism>
<proteinExistence type="predicted"/>
<reference evidence="2 3" key="1">
    <citation type="submission" date="2019-06" db="EMBL/GenBank/DDBJ databases">
        <title>Metagenome assembled Genome of Spiribacter salinus SL48-SHIP from the microbial mat of Salt Lake 48 (Novosibirsk region, Russia).</title>
        <authorList>
            <person name="Shipova A."/>
            <person name="Rozanov A.S."/>
            <person name="Bryanskaya A.V."/>
            <person name="Peltek S.E."/>
        </authorList>
    </citation>
    <scope>NUCLEOTIDE SEQUENCE [LARGE SCALE GENOMIC DNA]</scope>
    <source>
        <strain evidence="2">SL48-SHIP-2</strain>
    </source>
</reference>
<comment type="caution">
    <text evidence="2">The sequence shown here is derived from an EMBL/GenBank/DDBJ whole genome shotgun (WGS) entry which is preliminary data.</text>
</comment>
<dbReference type="NCBIfam" id="TIGR01764">
    <property type="entry name" value="excise"/>
    <property type="match status" value="1"/>
</dbReference>
<dbReference type="Proteomes" id="UP000315400">
    <property type="component" value="Unassembled WGS sequence"/>
</dbReference>